<evidence type="ECO:0000256" key="7">
    <source>
        <dbReference type="ARBA" id="ARBA00017684"/>
    </source>
</evidence>
<feature type="binding site" evidence="17">
    <location>
        <position position="189"/>
    </location>
    <ligand>
        <name>Zn(2+)</name>
        <dbReference type="ChEBI" id="CHEBI:29105"/>
    </ligand>
</feature>
<evidence type="ECO:0000256" key="13">
    <source>
        <dbReference type="ARBA" id="ARBA00023027"/>
    </source>
</evidence>
<evidence type="ECO:0000256" key="16">
    <source>
        <dbReference type="ARBA" id="ARBA00023285"/>
    </source>
</evidence>
<dbReference type="EMBL" id="JAUHJQ010000018">
    <property type="protein sequence ID" value="MDN4175644.1"/>
    <property type="molecule type" value="Genomic_DNA"/>
</dbReference>
<feature type="binding site" evidence="17">
    <location>
        <begin position="110"/>
        <end position="114"/>
    </location>
    <ligand>
        <name>NAD(+)</name>
        <dbReference type="ChEBI" id="CHEBI:57540"/>
    </ligand>
</feature>
<dbReference type="Proteomes" id="UP001168620">
    <property type="component" value="Unassembled WGS sequence"/>
</dbReference>
<name>A0ABT8FM83_9ACTN</name>
<dbReference type="Gene3D" id="1.20.1090.10">
    <property type="entry name" value="Dehydroquinate synthase-like - alpha domain"/>
    <property type="match status" value="1"/>
</dbReference>
<dbReference type="Pfam" id="PF24621">
    <property type="entry name" value="DHQS_C"/>
    <property type="match status" value="1"/>
</dbReference>
<dbReference type="InterPro" id="IPR030960">
    <property type="entry name" value="DHQS/DOIS_N"/>
</dbReference>
<dbReference type="InterPro" id="IPR050071">
    <property type="entry name" value="Dehydroquinate_synthase"/>
</dbReference>
<dbReference type="InterPro" id="IPR016037">
    <property type="entry name" value="DHQ_synth_AroB"/>
</dbReference>
<dbReference type="GO" id="GO:0003856">
    <property type="term" value="F:3-dehydroquinate synthase activity"/>
    <property type="evidence" value="ECO:0007669"/>
    <property type="project" value="UniProtKB-EC"/>
</dbReference>
<evidence type="ECO:0000256" key="11">
    <source>
        <dbReference type="ARBA" id="ARBA00022741"/>
    </source>
</evidence>
<evidence type="ECO:0000313" key="20">
    <source>
        <dbReference type="EMBL" id="MDN4175644.1"/>
    </source>
</evidence>
<keyword evidence="13 17" id="KW-0520">NAD</keyword>
<reference evidence="20" key="1">
    <citation type="submission" date="2023-06" db="EMBL/GenBank/DDBJ databases">
        <title>Draft genome sequence of Nocardioides sp. SOB77.</title>
        <authorList>
            <person name="Zhang G."/>
        </authorList>
    </citation>
    <scope>NUCLEOTIDE SEQUENCE</scope>
    <source>
        <strain evidence="20">SOB77</strain>
    </source>
</reference>
<dbReference type="PIRSF" id="PIRSF001455">
    <property type="entry name" value="DHQ_synth"/>
    <property type="match status" value="1"/>
</dbReference>
<feature type="binding site" evidence="17">
    <location>
        <begin position="76"/>
        <end position="81"/>
    </location>
    <ligand>
        <name>NAD(+)</name>
        <dbReference type="ChEBI" id="CHEBI:57540"/>
    </ligand>
</feature>
<evidence type="ECO:0000259" key="19">
    <source>
        <dbReference type="Pfam" id="PF24621"/>
    </source>
</evidence>
<evidence type="ECO:0000256" key="5">
    <source>
        <dbReference type="ARBA" id="ARBA00005412"/>
    </source>
</evidence>
<gene>
    <name evidence="17 20" type="primary">aroB</name>
    <name evidence="20" type="ORF">QWY28_21965</name>
</gene>
<organism evidence="20 21">
    <name type="scientific">Nocardioides oceani</name>
    <dbReference type="NCBI Taxonomy" id="3058369"/>
    <lineage>
        <taxon>Bacteria</taxon>
        <taxon>Bacillati</taxon>
        <taxon>Actinomycetota</taxon>
        <taxon>Actinomycetes</taxon>
        <taxon>Propionibacteriales</taxon>
        <taxon>Nocardioidaceae</taxon>
        <taxon>Nocardioides</taxon>
    </lineage>
</organism>
<evidence type="ECO:0000256" key="10">
    <source>
        <dbReference type="ARBA" id="ARBA00022723"/>
    </source>
</evidence>
<keyword evidence="15 17" id="KW-0456">Lyase</keyword>
<keyword evidence="14 17" id="KW-0057">Aromatic amino acid biosynthesis</keyword>
<dbReference type="PANTHER" id="PTHR43622:SF7">
    <property type="entry name" value="3-DEHYDROQUINATE SYNTHASE, CHLOROPLASTIC"/>
    <property type="match status" value="1"/>
</dbReference>
<evidence type="ECO:0000256" key="6">
    <source>
        <dbReference type="ARBA" id="ARBA00013031"/>
    </source>
</evidence>
<feature type="binding site" evidence="17">
    <location>
        <position position="258"/>
    </location>
    <ligand>
        <name>Zn(2+)</name>
        <dbReference type="ChEBI" id="CHEBI:29105"/>
    </ligand>
</feature>
<keyword evidence="12 17" id="KW-0862">Zinc</keyword>
<comment type="subcellular location">
    <subcellularLocation>
        <location evidence="3 17">Cytoplasm</location>
    </subcellularLocation>
</comment>
<keyword evidence="21" id="KW-1185">Reference proteome</keyword>
<evidence type="ECO:0000256" key="4">
    <source>
        <dbReference type="ARBA" id="ARBA00004661"/>
    </source>
</evidence>
<comment type="similarity">
    <text evidence="5 17">Belongs to the sugar phosphate cyclases superfamily. Dehydroquinate synthase family.</text>
</comment>
<evidence type="ECO:0000259" key="18">
    <source>
        <dbReference type="Pfam" id="PF01761"/>
    </source>
</evidence>
<keyword evidence="9 17" id="KW-0028">Amino-acid biosynthesis</keyword>
<feature type="binding site" evidence="17">
    <location>
        <position position="156"/>
    </location>
    <ligand>
        <name>NAD(+)</name>
        <dbReference type="ChEBI" id="CHEBI:57540"/>
    </ligand>
</feature>
<evidence type="ECO:0000256" key="9">
    <source>
        <dbReference type="ARBA" id="ARBA00022605"/>
    </source>
</evidence>
<keyword evidence="8 17" id="KW-0963">Cytoplasm</keyword>
<comment type="cofactor">
    <cofactor evidence="2 17">
        <name>NAD(+)</name>
        <dbReference type="ChEBI" id="CHEBI:57540"/>
    </cofactor>
</comment>
<keyword evidence="16 17" id="KW-0170">Cobalt</keyword>
<dbReference type="PANTHER" id="PTHR43622">
    <property type="entry name" value="3-DEHYDROQUINATE SYNTHASE"/>
    <property type="match status" value="1"/>
</dbReference>
<dbReference type="EC" id="4.2.3.4" evidence="6 17"/>
<dbReference type="RefSeq" id="WP_300955035.1">
    <property type="nucleotide sequence ID" value="NZ_JAUHJQ010000018.1"/>
</dbReference>
<keyword evidence="11 17" id="KW-0547">Nucleotide-binding</keyword>
<evidence type="ECO:0000256" key="14">
    <source>
        <dbReference type="ARBA" id="ARBA00023141"/>
    </source>
</evidence>
<feature type="domain" description="3-dehydroquinate synthase C-terminal" evidence="19">
    <location>
        <begin position="186"/>
        <end position="334"/>
    </location>
</feature>
<feature type="binding site" evidence="17">
    <location>
        <begin position="134"/>
        <end position="135"/>
    </location>
    <ligand>
        <name>NAD(+)</name>
        <dbReference type="ChEBI" id="CHEBI:57540"/>
    </ligand>
</feature>
<dbReference type="InterPro" id="IPR056179">
    <property type="entry name" value="DHQS_C"/>
</dbReference>
<evidence type="ECO:0000256" key="17">
    <source>
        <dbReference type="HAMAP-Rule" id="MF_00110"/>
    </source>
</evidence>
<comment type="caution">
    <text evidence="17">Lacks conserved residue(s) required for the propagation of feature annotation.</text>
</comment>
<feature type="domain" description="3-dehydroquinate synthase N-terminal" evidence="18">
    <location>
        <begin position="72"/>
        <end position="183"/>
    </location>
</feature>
<dbReference type="InterPro" id="IPR030963">
    <property type="entry name" value="DHQ_synth_fam"/>
</dbReference>
<evidence type="ECO:0000256" key="2">
    <source>
        <dbReference type="ARBA" id="ARBA00001911"/>
    </source>
</evidence>
<comment type="cofactor">
    <cofactor evidence="17">
        <name>Co(2+)</name>
        <dbReference type="ChEBI" id="CHEBI:48828"/>
    </cofactor>
    <cofactor evidence="17">
        <name>Zn(2+)</name>
        <dbReference type="ChEBI" id="CHEBI:29105"/>
    </cofactor>
    <text evidence="17">Binds 1 divalent metal cation per subunit. Can use either Co(2+) or Zn(2+).</text>
</comment>
<dbReference type="Gene3D" id="3.40.50.1970">
    <property type="match status" value="1"/>
</dbReference>
<comment type="function">
    <text evidence="17">Catalyzes the conversion of 3-deoxy-D-arabino-heptulosonate 7-phosphate (DAHP) to dehydroquinate (DHQ).</text>
</comment>
<dbReference type="NCBIfam" id="TIGR01357">
    <property type="entry name" value="aroB"/>
    <property type="match status" value="1"/>
</dbReference>
<evidence type="ECO:0000256" key="12">
    <source>
        <dbReference type="ARBA" id="ARBA00022833"/>
    </source>
</evidence>
<evidence type="ECO:0000313" key="21">
    <source>
        <dbReference type="Proteomes" id="UP001168620"/>
    </source>
</evidence>
<evidence type="ECO:0000256" key="1">
    <source>
        <dbReference type="ARBA" id="ARBA00001393"/>
    </source>
</evidence>
<evidence type="ECO:0000256" key="8">
    <source>
        <dbReference type="ARBA" id="ARBA00022490"/>
    </source>
</evidence>
<dbReference type="SUPFAM" id="SSF56796">
    <property type="entry name" value="Dehydroquinate synthase-like"/>
    <property type="match status" value="1"/>
</dbReference>
<comment type="pathway">
    <text evidence="4 17">Metabolic intermediate biosynthesis; chorismate biosynthesis; chorismate from D-erythrose 4-phosphate and phosphoenolpyruvate: step 2/7.</text>
</comment>
<dbReference type="HAMAP" id="MF_00110">
    <property type="entry name" value="DHQ_synthase"/>
    <property type="match status" value="1"/>
</dbReference>
<protein>
    <recommendedName>
        <fullName evidence="7 17">3-dehydroquinate synthase</fullName>
        <shortName evidence="17">DHQS</shortName>
        <ecNumber evidence="6 17">4.2.3.4</ecNumber>
    </recommendedName>
</protein>
<comment type="catalytic activity">
    <reaction evidence="1 17">
        <text>7-phospho-2-dehydro-3-deoxy-D-arabino-heptonate = 3-dehydroquinate + phosphate</text>
        <dbReference type="Rhea" id="RHEA:21968"/>
        <dbReference type="ChEBI" id="CHEBI:32364"/>
        <dbReference type="ChEBI" id="CHEBI:43474"/>
        <dbReference type="ChEBI" id="CHEBI:58394"/>
        <dbReference type="EC" id="4.2.3.4"/>
    </reaction>
</comment>
<dbReference type="Pfam" id="PF01761">
    <property type="entry name" value="DHQ_synthase"/>
    <property type="match status" value="1"/>
</dbReference>
<evidence type="ECO:0000256" key="3">
    <source>
        <dbReference type="ARBA" id="ARBA00004496"/>
    </source>
</evidence>
<dbReference type="CDD" id="cd08195">
    <property type="entry name" value="DHQS"/>
    <property type="match status" value="1"/>
</dbReference>
<feature type="binding site" evidence="17">
    <location>
        <position position="147"/>
    </location>
    <ligand>
        <name>NAD(+)</name>
        <dbReference type="ChEBI" id="CHEBI:57540"/>
    </ligand>
</feature>
<sequence>MTDPTAGTTAETTLHVGGASPYDVVVGSDLARHLPAMVGSAAERVALVVDTRLQPFADDLVDTLADREVLVFAVPEGEECKSVEVAAEIWNALGDEGFTRSDAIVTLGGGATTDLGGFVAATWLRGVRVVHVPTTLLAMVDAAVGGKTAVNTEAGKNLVGAFHEPAGVLCDLSYLRTLAGEELVSGLAEVIKCGFVADPEILRLAESLEPGSLSVDDPVLRELVERAIRVKVEVVVDDLRETGGRDGHPGREVLNYGHTLGHAVERVSGYTIRHGEAVALGCVYVAELARLEGRIGPELVQRHRDVFGRFGLPTAMSGPTFEDLHELMRVDKKARGSQLRFVVLDDVARPAVLAGPSEEHLRAAYDALQLEDGGQAPA</sequence>
<accession>A0ABT8FM83</accession>
<comment type="caution">
    <text evidence="20">The sequence shown here is derived from an EMBL/GenBank/DDBJ whole genome shotgun (WGS) entry which is preliminary data.</text>
</comment>
<evidence type="ECO:0000256" key="15">
    <source>
        <dbReference type="ARBA" id="ARBA00023239"/>
    </source>
</evidence>
<feature type="binding site" evidence="17">
    <location>
        <position position="274"/>
    </location>
    <ligand>
        <name>Zn(2+)</name>
        <dbReference type="ChEBI" id="CHEBI:29105"/>
    </ligand>
</feature>
<keyword evidence="10 17" id="KW-0479">Metal-binding</keyword>
<proteinExistence type="inferred from homology"/>